<evidence type="ECO:0000259" key="2">
    <source>
        <dbReference type="Pfam" id="PF26366"/>
    </source>
</evidence>
<dbReference type="InterPro" id="IPR058407">
    <property type="entry name" value="DUF8094"/>
</dbReference>
<dbReference type="RefSeq" id="WP_138643353.1">
    <property type="nucleotide sequence ID" value="NZ_VCKW01000006.1"/>
</dbReference>
<evidence type="ECO:0000313" key="4">
    <source>
        <dbReference type="Proteomes" id="UP000309174"/>
    </source>
</evidence>
<name>A0A5C4JJJ9_9ACTN</name>
<dbReference type="OrthoDB" id="3510378at2"/>
<accession>A0A5C4JJJ9</accession>
<feature type="signal peptide" evidence="1">
    <location>
        <begin position="1"/>
        <end position="19"/>
    </location>
</feature>
<organism evidence="3 4">
    <name type="scientific">Actinomadura soli</name>
    <dbReference type="NCBI Taxonomy" id="2508997"/>
    <lineage>
        <taxon>Bacteria</taxon>
        <taxon>Bacillati</taxon>
        <taxon>Actinomycetota</taxon>
        <taxon>Actinomycetes</taxon>
        <taxon>Streptosporangiales</taxon>
        <taxon>Thermomonosporaceae</taxon>
        <taxon>Actinomadura</taxon>
    </lineage>
</organism>
<dbReference type="PROSITE" id="PS51257">
    <property type="entry name" value="PROKAR_LIPOPROTEIN"/>
    <property type="match status" value="1"/>
</dbReference>
<dbReference type="Proteomes" id="UP000309174">
    <property type="component" value="Unassembled WGS sequence"/>
</dbReference>
<reference evidence="3 4" key="1">
    <citation type="submission" date="2019-05" db="EMBL/GenBank/DDBJ databases">
        <title>Draft genome sequence of Actinomadura sp. 14C53.</title>
        <authorList>
            <person name="Saricaoglu S."/>
            <person name="Isik K."/>
        </authorList>
    </citation>
    <scope>NUCLEOTIDE SEQUENCE [LARGE SCALE GENOMIC DNA]</scope>
    <source>
        <strain evidence="3 4">14C53</strain>
    </source>
</reference>
<sequence>MPARTITVASLFTSCLLTAAMGTGCSEGSPSSAEAERRAAAPALDKAQAQRILDSYADGANRVRRKLNRGALAGIEADPQLSMDDASLKLRRVIKRPPPEVKFSNTTFYIPRVSGYPHWFAAGAVTGQGKRSMRHALLFTQAKPGAPWLLTANPYPTSDALSTVALDPDGYATPVEPDEKNGLATAPGKLPEAHAALLTDGPGASKASLLADGAQTSETYKALKQGEQTLAGRGVTLSSRFSPTRYRVFALRTKDRGALVWYVLKQNEAYSSSKRGQLAVGGDLLGLAPVKAARTRMDTTVLVQYLAAVPPKGRATVTGMYRKAVIAHGT</sequence>
<keyword evidence="4" id="KW-1185">Reference proteome</keyword>
<gene>
    <name evidence="3" type="ORF">ETD83_02240</name>
</gene>
<dbReference type="Pfam" id="PF26366">
    <property type="entry name" value="DUF8094"/>
    <property type="match status" value="1"/>
</dbReference>
<keyword evidence="1" id="KW-0732">Signal</keyword>
<evidence type="ECO:0000256" key="1">
    <source>
        <dbReference type="SAM" id="SignalP"/>
    </source>
</evidence>
<evidence type="ECO:0000313" key="3">
    <source>
        <dbReference type="EMBL" id="TMR06982.1"/>
    </source>
</evidence>
<feature type="domain" description="DUF8094" evidence="2">
    <location>
        <begin position="40"/>
        <end position="328"/>
    </location>
</feature>
<dbReference type="EMBL" id="VCKW01000006">
    <property type="protein sequence ID" value="TMR06982.1"/>
    <property type="molecule type" value="Genomic_DNA"/>
</dbReference>
<proteinExistence type="predicted"/>
<feature type="chain" id="PRO_5039709127" description="DUF8094 domain-containing protein" evidence="1">
    <location>
        <begin position="20"/>
        <end position="330"/>
    </location>
</feature>
<protein>
    <recommendedName>
        <fullName evidence="2">DUF8094 domain-containing protein</fullName>
    </recommendedName>
</protein>
<comment type="caution">
    <text evidence="3">The sequence shown here is derived from an EMBL/GenBank/DDBJ whole genome shotgun (WGS) entry which is preliminary data.</text>
</comment>
<dbReference type="AlphaFoldDB" id="A0A5C4JJJ9"/>